<organism evidence="3 4">
    <name type="scientific">Bifidobacterium pseudolongum subsp. globosum</name>
    <dbReference type="NCBI Taxonomy" id="1690"/>
    <lineage>
        <taxon>Bacteria</taxon>
        <taxon>Bacillati</taxon>
        <taxon>Actinomycetota</taxon>
        <taxon>Actinomycetes</taxon>
        <taxon>Bifidobacteriales</taxon>
        <taxon>Bifidobacteriaceae</taxon>
        <taxon>Bifidobacterium</taxon>
    </lineage>
</organism>
<feature type="compositionally biased region" description="Pro residues" evidence="1">
    <location>
        <begin position="1"/>
        <end position="13"/>
    </location>
</feature>
<evidence type="ECO:0000256" key="2">
    <source>
        <dbReference type="SAM" id="Phobius"/>
    </source>
</evidence>
<evidence type="ECO:0000313" key="4">
    <source>
        <dbReference type="Proteomes" id="UP000291920"/>
    </source>
</evidence>
<keyword evidence="2" id="KW-0472">Membrane</keyword>
<dbReference type="AlphaFoldDB" id="A0A4Q5APZ6"/>
<feature type="transmembrane region" description="Helical" evidence="2">
    <location>
        <begin position="31"/>
        <end position="51"/>
    </location>
</feature>
<keyword evidence="2" id="KW-1133">Transmembrane helix</keyword>
<proteinExistence type="predicted"/>
<gene>
    <name evidence="3" type="ORF">PG2017B_1005</name>
</gene>
<feature type="transmembrane region" description="Helical" evidence="2">
    <location>
        <begin position="71"/>
        <end position="92"/>
    </location>
</feature>
<reference evidence="3 4" key="1">
    <citation type="submission" date="2018-12" db="EMBL/GenBank/DDBJ databases">
        <title>Unveiling genomic diversity among members of the Bifidobacterium pseudolongum species, a widely distributed gut commensal of the animal kingdom.</title>
        <authorList>
            <person name="Lugli G.A."/>
            <person name="Duranti S."/>
            <person name="Albert K."/>
            <person name="Mancabelli L."/>
            <person name="Napoli S."/>
            <person name="Viappiani A."/>
            <person name="Anzalone R."/>
            <person name="Longhi G."/>
            <person name="Milani C."/>
            <person name="Turroni F."/>
            <person name="Alessandri G."/>
            <person name="Sela D.A."/>
            <person name="Van Sinderen D."/>
            <person name="Ventura M."/>
        </authorList>
    </citation>
    <scope>NUCLEOTIDE SEQUENCE [LARGE SCALE GENOMIC DNA]</scope>
    <source>
        <strain evidence="3 4">2017B</strain>
    </source>
</reference>
<evidence type="ECO:0000256" key="1">
    <source>
        <dbReference type="SAM" id="MobiDB-lite"/>
    </source>
</evidence>
<evidence type="ECO:0000313" key="3">
    <source>
        <dbReference type="EMBL" id="RYQ31195.1"/>
    </source>
</evidence>
<protein>
    <submittedName>
        <fullName evidence="3">Uncharacterized protein</fullName>
    </submittedName>
</protein>
<comment type="caution">
    <text evidence="3">The sequence shown here is derived from an EMBL/GenBank/DDBJ whole genome shotgun (WGS) entry which is preliminary data.</text>
</comment>
<name>A0A4Q5APZ6_9BIFI</name>
<feature type="region of interest" description="Disordered" evidence="1">
    <location>
        <begin position="1"/>
        <end position="24"/>
    </location>
</feature>
<sequence>MPTSTPTPTPTPMQQPVQQPPYRTHQYGKPWVTATRVVAILLMVGGVQAGVSIYDGLEPGWGTMFAGPVSWAVGLLIVIMGVFLLVLAQILANVTIIAENSDLLVNQGMYQSMPHAATPVAAPYAPVPPAANTMPNPMAR</sequence>
<accession>A0A4Q5APZ6</accession>
<dbReference type="EMBL" id="RYUT01000002">
    <property type="protein sequence ID" value="RYQ31195.1"/>
    <property type="molecule type" value="Genomic_DNA"/>
</dbReference>
<dbReference type="Proteomes" id="UP000291920">
    <property type="component" value="Unassembled WGS sequence"/>
</dbReference>
<keyword evidence="2" id="KW-0812">Transmembrane</keyword>